<dbReference type="SMART" id="SM00345">
    <property type="entry name" value="HTH_GNTR"/>
    <property type="match status" value="1"/>
</dbReference>
<feature type="domain" description="HTH gntR-type" evidence="5">
    <location>
        <begin position="7"/>
        <end position="75"/>
    </location>
</feature>
<accession>A0A5J4JEL7</accession>
<evidence type="ECO:0000313" key="6">
    <source>
        <dbReference type="EMBL" id="GER70503.1"/>
    </source>
</evidence>
<dbReference type="Pfam" id="PF07702">
    <property type="entry name" value="UTRA"/>
    <property type="match status" value="1"/>
</dbReference>
<dbReference type="InterPro" id="IPR036388">
    <property type="entry name" value="WH-like_DNA-bd_sf"/>
</dbReference>
<dbReference type="Gene3D" id="1.10.10.10">
    <property type="entry name" value="Winged helix-like DNA-binding domain superfamily/Winged helix DNA-binding domain"/>
    <property type="match status" value="1"/>
</dbReference>
<dbReference type="PANTHER" id="PTHR44846:SF5">
    <property type="entry name" value="HTH-TYPE TRANSCRIPTIONAL REGULATOR GMUR"/>
    <property type="match status" value="1"/>
</dbReference>
<keyword evidence="2" id="KW-0805">Transcription regulation</keyword>
<evidence type="ECO:0000256" key="3">
    <source>
        <dbReference type="ARBA" id="ARBA00023125"/>
    </source>
</evidence>
<dbReference type="Proteomes" id="UP000391919">
    <property type="component" value="Unassembled WGS sequence"/>
</dbReference>
<sequence>MKQAPKATKYESISHEIKRRILEKEYPYDAPIPDEITLAKEFGCSRMTMKKALDMLVMDGLLYRKRGHGTFIVKSAVDNQLVNVSTNESLGLTNLLKDKDIKSKTITFEVMFPDEHIASHLSITVQTPVYHIIRLRIVEGEPYVLEETYMPAELISGITDEVLQSSIYSYIKNQLHLTIGGCHRKIRADKPNELDQKYLKCAPDDPVLEVEQIGYLNTGVPFEYSFSRHRYDKFVFTAVNIQKT</sequence>
<dbReference type="SUPFAM" id="SSF46785">
    <property type="entry name" value="Winged helix' DNA-binding domain"/>
    <property type="match status" value="1"/>
</dbReference>
<dbReference type="RefSeq" id="WP_151679702.1">
    <property type="nucleotide sequence ID" value="NZ_BKZP01000018.1"/>
</dbReference>
<gene>
    <name evidence="6" type="primary">gmuR</name>
    <name evidence="6" type="ORF">BpJC7_18060</name>
</gene>
<keyword evidence="7" id="KW-1185">Reference proteome</keyword>
<dbReference type="SUPFAM" id="SSF64288">
    <property type="entry name" value="Chorismate lyase-like"/>
    <property type="match status" value="1"/>
</dbReference>
<reference evidence="6 7" key="1">
    <citation type="submission" date="2019-09" db="EMBL/GenBank/DDBJ databases">
        <title>Draft genome sequence of Bacillus sp. JC-7.</title>
        <authorList>
            <person name="Tanaka N."/>
            <person name="Shiwa Y."/>
            <person name="Fujita N."/>
            <person name="Tanasupawat S."/>
        </authorList>
    </citation>
    <scope>NUCLEOTIDE SEQUENCE [LARGE SCALE GENOMIC DNA]</scope>
    <source>
        <strain evidence="6 7">JC-7</strain>
    </source>
</reference>
<evidence type="ECO:0000256" key="1">
    <source>
        <dbReference type="ARBA" id="ARBA00022491"/>
    </source>
</evidence>
<organism evidence="6 7">
    <name type="scientific">Weizmannia acidilactici</name>
    <dbReference type="NCBI Taxonomy" id="2607726"/>
    <lineage>
        <taxon>Bacteria</taxon>
        <taxon>Bacillati</taxon>
        <taxon>Bacillota</taxon>
        <taxon>Bacilli</taxon>
        <taxon>Bacillales</taxon>
        <taxon>Bacillaceae</taxon>
        <taxon>Heyndrickxia</taxon>
    </lineage>
</organism>
<evidence type="ECO:0000259" key="5">
    <source>
        <dbReference type="PROSITE" id="PS50949"/>
    </source>
</evidence>
<evidence type="ECO:0000256" key="2">
    <source>
        <dbReference type="ARBA" id="ARBA00023015"/>
    </source>
</evidence>
<evidence type="ECO:0000313" key="7">
    <source>
        <dbReference type="Proteomes" id="UP000391919"/>
    </source>
</evidence>
<name>A0A5J4JEL7_9BACI</name>
<dbReference type="Pfam" id="PF00392">
    <property type="entry name" value="GntR"/>
    <property type="match status" value="1"/>
</dbReference>
<dbReference type="InterPro" id="IPR011663">
    <property type="entry name" value="UTRA"/>
</dbReference>
<dbReference type="GO" id="GO:0003677">
    <property type="term" value="F:DNA binding"/>
    <property type="evidence" value="ECO:0007669"/>
    <property type="project" value="UniProtKB-KW"/>
</dbReference>
<dbReference type="CDD" id="cd07377">
    <property type="entry name" value="WHTH_GntR"/>
    <property type="match status" value="1"/>
</dbReference>
<dbReference type="FunFam" id="1.10.10.10:FF:000079">
    <property type="entry name" value="GntR family transcriptional regulator"/>
    <property type="match status" value="1"/>
</dbReference>
<dbReference type="PRINTS" id="PR00035">
    <property type="entry name" value="HTHGNTR"/>
</dbReference>
<dbReference type="Gene3D" id="3.40.1410.10">
    <property type="entry name" value="Chorismate lyase-like"/>
    <property type="match status" value="1"/>
</dbReference>
<keyword evidence="3" id="KW-0238">DNA-binding</keyword>
<evidence type="ECO:0000256" key="4">
    <source>
        <dbReference type="ARBA" id="ARBA00023163"/>
    </source>
</evidence>
<dbReference type="PANTHER" id="PTHR44846">
    <property type="entry name" value="MANNOSYL-D-GLYCERATE TRANSPORT/METABOLISM SYSTEM REPRESSOR MNGR-RELATED"/>
    <property type="match status" value="1"/>
</dbReference>
<dbReference type="FunFam" id="3.40.1410.10:FF:000008">
    <property type="entry name" value="Transcriptional regulator, GntR family"/>
    <property type="match status" value="1"/>
</dbReference>
<dbReference type="PROSITE" id="PS50949">
    <property type="entry name" value="HTH_GNTR"/>
    <property type="match status" value="1"/>
</dbReference>
<dbReference type="InterPro" id="IPR000524">
    <property type="entry name" value="Tscrpt_reg_HTH_GntR"/>
</dbReference>
<dbReference type="InterPro" id="IPR036390">
    <property type="entry name" value="WH_DNA-bd_sf"/>
</dbReference>
<keyword evidence="1" id="KW-0678">Repressor</keyword>
<protein>
    <submittedName>
        <fullName evidence="6">HTH-type transcriptional regulator GmuR</fullName>
    </submittedName>
</protein>
<dbReference type="EMBL" id="BKZQ01000021">
    <property type="protein sequence ID" value="GER70503.1"/>
    <property type="molecule type" value="Genomic_DNA"/>
</dbReference>
<proteinExistence type="predicted"/>
<dbReference type="InterPro" id="IPR050679">
    <property type="entry name" value="Bact_HTH_transcr_reg"/>
</dbReference>
<keyword evidence="4" id="KW-0804">Transcription</keyword>
<dbReference type="AlphaFoldDB" id="A0A5J4JEL7"/>
<dbReference type="GO" id="GO:0045892">
    <property type="term" value="P:negative regulation of DNA-templated transcription"/>
    <property type="evidence" value="ECO:0007669"/>
    <property type="project" value="TreeGrafter"/>
</dbReference>
<dbReference type="GO" id="GO:0003700">
    <property type="term" value="F:DNA-binding transcription factor activity"/>
    <property type="evidence" value="ECO:0007669"/>
    <property type="project" value="InterPro"/>
</dbReference>
<dbReference type="InterPro" id="IPR028978">
    <property type="entry name" value="Chorismate_lyase_/UTRA_dom_sf"/>
</dbReference>
<dbReference type="SMART" id="SM00866">
    <property type="entry name" value="UTRA"/>
    <property type="match status" value="1"/>
</dbReference>
<comment type="caution">
    <text evidence="6">The sequence shown here is derived from an EMBL/GenBank/DDBJ whole genome shotgun (WGS) entry which is preliminary data.</text>
</comment>